<dbReference type="RefSeq" id="WP_260746750.1">
    <property type="nucleotide sequence ID" value="NZ_CP092109.1"/>
</dbReference>
<reference evidence="1" key="1">
    <citation type="journal article" date="2022" name="Environ. Microbiol.">
        <title>Geoalkalibacter halelectricus SAP #1 sp. nov. possessing extracellular electron transfer and mineral#reducing capabilities from a haloalkaline environment.</title>
        <authorList>
            <person name="Yadav S."/>
            <person name="Singh R."/>
            <person name="Sundharam S.S."/>
            <person name="Chaudhary S."/>
            <person name="Krishnamurthi S."/>
            <person name="Patil S.A."/>
        </authorList>
    </citation>
    <scope>NUCLEOTIDE SEQUENCE</scope>
    <source>
        <strain evidence="1">SAP-1</strain>
    </source>
</reference>
<dbReference type="EMBL" id="CP092109">
    <property type="protein sequence ID" value="UWZ78399.1"/>
    <property type="molecule type" value="Genomic_DNA"/>
</dbReference>
<evidence type="ECO:0000313" key="1">
    <source>
        <dbReference type="EMBL" id="UWZ78399.1"/>
    </source>
</evidence>
<name>A0ABY5ZHM4_9BACT</name>
<organism evidence="1 2">
    <name type="scientific">Geoalkalibacter halelectricus</name>
    <dbReference type="NCBI Taxonomy" id="2847045"/>
    <lineage>
        <taxon>Bacteria</taxon>
        <taxon>Pseudomonadati</taxon>
        <taxon>Thermodesulfobacteriota</taxon>
        <taxon>Desulfuromonadia</taxon>
        <taxon>Desulfuromonadales</taxon>
        <taxon>Geoalkalibacteraceae</taxon>
        <taxon>Geoalkalibacter</taxon>
    </lineage>
</organism>
<accession>A0ABY5ZHM4</accession>
<dbReference type="Proteomes" id="UP001060414">
    <property type="component" value="Chromosome"/>
</dbReference>
<sequence length="108" mass="12338">MITIRNLQDTEQLLDDPELWREVYGYLSVCIAEFLEYGDPEDLEEHDFNVQILDDGDEPVLQALGSPEEAVRIDIQTSDGSRCLYRVVYPSEILFVPEQLASYLPLAS</sequence>
<evidence type="ECO:0000313" key="2">
    <source>
        <dbReference type="Proteomes" id="UP001060414"/>
    </source>
</evidence>
<gene>
    <name evidence="1" type="ORF">L9S41_11955</name>
</gene>
<proteinExistence type="predicted"/>
<protein>
    <submittedName>
        <fullName evidence="1">Uncharacterized protein</fullName>
    </submittedName>
</protein>
<keyword evidence="2" id="KW-1185">Reference proteome</keyword>